<evidence type="ECO:0000256" key="2">
    <source>
        <dbReference type="ARBA" id="ARBA00009477"/>
    </source>
</evidence>
<evidence type="ECO:0000313" key="10">
    <source>
        <dbReference type="EMBL" id="SFH79631.1"/>
    </source>
</evidence>
<dbReference type="RefSeq" id="WP_074969695.1">
    <property type="nucleotide sequence ID" value="NZ_CBCRYP010000032.1"/>
</dbReference>
<feature type="coiled-coil region" evidence="3">
    <location>
        <begin position="92"/>
        <end position="163"/>
    </location>
</feature>
<dbReference type="InterPro" id="IPR058626">
    <property type="entry name" value="MdtA-like_b-barrel"/>
</dbReference>
<protein>
    <submittedName>
        <fullName evidence="10">Membrane fusion protein, multidrug efflux system</fullName>
    </submittedName>
</protein>
<dbReference type="GO" id="GO:0030313">
    <property type="term" value="C:cell envelope"/>
    <property type="evidence" value="ECO:0007669"/>
    <property type="project" value="UniProtKB-SubCell"/>
</dbReference>
<dbReference type="STRING" id="34004.SAMN04488021_13442"/>
<proteinExistence type="inferred from homology"/>
<feature type="domain" description="Multidrug resistance protein MdtA-like C-terminal permuted SH3" evidence="9">
    <location>
        <begin position="296"/>
        <end position="354"/>
    </location>
</feature>
<evidence type="ECO:0000256" key="1">
    <source>
        <dbReference type="ARBA" id="ARBA00004196"/>
    </source>
</evidence>
<feature type="compositionally biased region" description="Low complexity" evidence="4">
    <location>
        <begin position="380"/>
        <end position="402"/>
    </location>
</feature>
<feature type="domain" description="Multidrug resistance protein MdtA-like barrel-sandwich hybrid" evidence="7">
    <location>
        <begin position="59"/>
        <end position="200"/>
    </location>
</feature>
<evidence type="ECO:0000259" key="9">
    <source>
        <dbReference type="Pfam" id="PF25967"/>
    </source>
</evidence>
<dbReference type="AlphaFoldDB" id="A0A1I3CZG9"/>
<dbReference type="Pfam" id="PF25944">
    <property type="entry name" value="Beta-barrel_RND"/>
    <property type="match status" value="1"/>
</dbReference>
<evidence type="ECO:0000256" key="3">
    <source>
        <dbReference type="SAM" id="Coils"/>
    </source>
</evidence>
<dbReference type="Pfam" id="PF25967">
    <property type="entry name" value="RND-MFP_C"/>
    <property type="match status" value="1"/>
</dbReference>
<keyword evidence="5" id="KW-0732">Signal</keyword>
<comment type="subcellular location">
    <subcellularLocation>
        <location evidence="1">Cell envelope</location>
    </subcellularLocation>
</comment>
<dbReference type="GO" id="GO:0022857">
    <property type="term" value="F:transmembrane transporter activity"/>
    <property type="evidence" value="ECO:0007669"/>
    <property type="project" value="InterPro"/>
</dbReference>
<evidence type="ECO:0000259" key="6">
    <source>
        <dbReference type="Pfam" id="PF25876"/>
    </source>
</evidence>
<reference evidence="10 11" key="1">
    <citation type="submission" date="2016-10" db="EMBL/GenBank/DDBJ databases">
        <authorList>
            <person name="de Groot N.N."/>
        </authorList>
    </citation>
    <scope>NUCLEOTIDE SEQUENCE [LARGE SCALE GENOMIC DNA]</scope>
    <source>
        <strain evidence="10 11">DSM 8537</strain>
    </source>
</reference>
<name>A0A1I3CZG9_9RHOB</name>
<evidence type="ECO:0000259" key="8">
    <source>
        <dbReference type="Pfam" id="PF25944"/>
    </source>
</evidence>
<dbReference type="GO" id="GO:0005886">
    <property type="term" value="C:plasma membrane"/>
    <property type="evidence" value="ECO:0007669"/>
    <property type="project" value="TreeGrafter"/>
</dbReference>
<evidence type="ECO:0000259" key="7">
    <source>
        <dbReference type="Pfam" id="PF25917"/>
    </source>
</evidence>
<dbReference type="SUPFAM" id="SSF111369">
    <property type="entry name" value="HlyD-like secretion proteins"/>
    <property type="match status" value="1"/>
</dbReference>
<dbReference type="PANTHER" id="PTHR30158:SF3">
    <property type="entry name" value="MULTIDRUG EFFLUX PUMP SUBUNIT ACRA-RELATED"/>
    <property type="match status" value="1"/>
</dbReference>
<organism evidence="10 11">
    <name type="scientific">Paracoccus aminovorans</name>
    <dbReference type="NCBI Taxonomy" id="34004"/>
    <lineage>
        <taxon>Bacteria</taxon>
        <taxon>Pseudomonadati</taxon>
        <taxon>Pseudomonadota</taxon>
        <taxon>Alphaproteobacteria</taxon>
        <taxon>Rhodobacterales</taxon>
        <taxon>Paracoccaceae</taxon>
        <taxon>Paracoccus</taxon>
    </lineage>
</organism>
<dbReference type="PANTHER" id="PTHR30158">
    <property type="entry name" value="ACRA/E-RELATED COMPONENT OF DRUG EFFLUX TRANSPORTER"/>
    <property type="match status" value="1"/>
</dbReference>
<evidence type="ECO:0000313" key="11">
    <source>
        <dbReference type="Proteomes" id="UP000183635"/>
    </source>
</evidence>
<accession>A0A1I3CZG9</accession>
<keyword evidence="3" id="KW-0175">Coiled coil</keyword>
<dbReference type="GO" id="GO:0046677">
    <property type="term" value="P:response to antibiotic"/>
    <property type="evidence" value="ECO:0007669"/>
    <property type="project" value="TreeGrafter"/>
</dbReference>
<feature type="chain" id="PRO_5010367984" evidence="5">
    <location>
        <begin position="23"/>
        <end position="402"/>
    </location>
</feature>
<dbReference type="InterPro" id="IPR058625">
    <property type="entry name" value="MdtA-like_BSH"/>
</dbReference>
<comment type="similarity">
    <text evidence="2">Belongs to the membrane fusion protein (MFP) (TC 8.A.1) family.</text>
</comment>
<dbReference type="Gene3D" id="1.10.287.470">
    <property type="entry name" value="Helix hairpin bin"/>
    <property type="match status" value="1"/>
</dbReference>
<dbReference type="Gene3D" id="2.40.420.20">
    <property type="match status" value="1"/>
</dbReference>
<sequence>MSLRHLSLFGLAALVLAGGAQAQQQPGAGGPRQVGVVTVATQSVPLIATLPGRAVARDAVAIRPRVDGFVTEVLYSPGRPITAGTPMFRIDATTYEAAVEQARANLASAKAAVPQAEAAYERTKRLQGSTASRSSLEEAQAAMEQAQAAEKAADAALKLAETQLSWTTIASPLDGLPSVAAVSPGDLVTAGQSDALATVTQLDPIDVDMFEPSARLQRIRERVESGEIRRSESLNAQLTLENGTTYAAKGQMVAPGYTVSTSTGAIDFRFRFENPERRILPGMFVRGTIEIGRIEAVLVPQMAAARSRDGRLTAWVADDGKAVKRVLAEEGVHGNAWIVTAGLAAGESLIVNGGANLSEGAAVSPVPVEIDEDGVVRDLPATGATDAPATEGAAPAAEKPAE</sequence>
<dbReference type="OrthoDB" id="7811737at2"/>
<dbReference type="NCBIfam" id="TIGR01730">
    <property type="entry name" value="RND_mfp"/>
    <property type="match status" value="1"/>
</dbReference>
<dbReference type="EMBL" id="FOPU01000034">
    <property type="protein sequence ID" value="SFH79631.1"/>
    <property type="molecule type" value="Genomic_DNA"/>
</dbReference>
<evidence type="ECO:0000256" key="4">
    <source>
        <dbReference type="SAM" id="MobiDB-lite"/>
    </source>
</evidence>
<dbReference type="Gene3D" id="2.40.30.170">
    <property type="match status" value="1"/>
</dbReference>
<keyword evidence="11" id="KW-1185">Reference proteome</keyword>
<dbReference type="InterPro" id="IPR058624">
    <property type="entry name" value="MdtA-like_HH"/>
</dbReference>
<feature type="region of interest" description="Disordered" evidence="4">
    <location>
        <begin position="378"/>
        <end position="402"/>
    </location>
</feature>
<dbReference type="Proteomes" id="UP000183635">
    <property type="component" value="Unassembled WGS sequence"/>
</dbReference>
<feature type="domain" description="Multidrug resistance protein MdtA-like beta-barrel" evidence="8">
    <location>
        <begin position="204"/>
        <end position="292"/>
    </location>
</feature>
<dbReference type="Pfam" id="PF25876">
    <property type="entry name" value="HH_MFP_RND"/>
    <property type="match status" value="1"/>
</dbReference>
<dbReference type="Pfam" id="PF25917">
    <property type="entry name" value="BSH_RND"/>
    <property type="match status" value="1"/>
</dbReference>
<evidence type="ECO:0000256" key="5">
    <source>
        <dbReference type="SAM" id="SignalP"/>
    </source>
</evidence>
<gene>
    <name evidence="10" type="ORF">SAMN04488021_13442</name>
</gene>
<feature type="domain" description="Multidrug resistance protein MdtA-like alpha-helical hairpin" evidence="6">
    <location>
        <begin position="100"/>
        <end position="167"/>
    </location>
</feature>
<dbReference type="Gene3D" id="2.40.50.100">
    <property type="match status" value="1"/>
</dbReference>
<dbReference type="InterPro" id="IPR006143">
    <property type="entry name" value="RND_pump_MFP"/>
</dbReference>
<dbReference type="InterPro" id="IPR058627">
    <property type="entry name" value="MdtA-like_C"/>
</dbReference>
<feature type="signal peptide" evidence="5">
    <location>
        <begin position="1"/>
        <end position="22"/>
    </location>
</feature>